<feature type="signal peptide" evidence="1">
    <location>
        <begin position="1"/>
        <end position="17"/>
    </location>
</feature>
<organism evidence="3 4">
    <name type="scientific">Zosterops lateralis melanops</name>
    <dbReference type="NCBI Taxonomy" id="1220523"/>
    <lineage>
        <taxon>Eukaryota</taxon>
        <taxon>Metazoa</taxon>
        <taxon>Chordata</taxon>
        <taxon>Craniata</taxon>
        <taxon>Vertebrata</taxon>
        <taxon>Euteleostomi</taxon>
        <taxon>Archelosauria</taxon>
        <taxon>Archosauria</taxon>
        <taxon>Dinosauria</taxon>
        <taxon>Saurischia</taxon>
        <taxon>Theropoda</taxon>
        <taxon>Coelurosauria</taxon>
        <taxon>Aves</taxon>
        <taxon>Neognathae</taxon>
        <taxon>Neoaves</taxon>
        <taxon>Telluraves</taxon>
        <taxon>Australaves</taxon>
        <taxon>Passeriformes</taxon>
        <taxon>Sylvioidea</taxon>
        <taxon>Zosteropidae</taxon>
        <taxon>Zosterops</taxon>
    </lineage>
</organism>
<reference evidence="3" key="2">
    <citation type="submission" date="2025-09" db="UniProtKB">
        <authorList>
            <consortium name="Ensembl"/>
        </authorList>
    </citation>
    <scope>IDENTIFICATION</scope>
</reference>
<evidence type="ECO:0000259" key="2">
    <source>
        <dbReference type="PROSITE" id="PS50041"/>
    </source>
</evidence>
<dbReference type="Ensembl" id="ENSZLMT00000005647.1">
    <property type="protein sequence ID" value="ENSZLMP00000005471.1"/>
    <property type="gene ID" value="ENSZLMG00000003890.1"/>
</dbReference>
<sequence>MWPCLLLALALLGTVPASHPGECPPAPMSLQGVPAGETPQRRYAFVNKLRTYALAQVRGQGGVGGTMGVQGYQDPGPCSCHGTTAKGCPWAQVSAWCQPVPIPQGYCQDKYRGQLASVHSSARNQELQKLARTYNTFISPWIGAVTSWKWKSYWEDSSPWNYANWAPTQPLHIVTTCTTLSVRGKATHSPCPGLGGAGEGSTGYRSIGGTLGEYCGEGARGH</sequence>
<dbReference type="PROSITE" id="PS50041">
    <property type="entry name" value="C_TYPE_LECTIN_2"/>
    <property type="match status" value="1"/>
</dbReference>
<feature type="domain" description="C-type lectin" evidence="2">
    <location>
        <begin position="80"/>
        <end position="191"/>
    </location>
</feature>
<dbReference type="AlphaFoldDB" id="A0A8D2QNN2"/>
<proteinExistence type="predicted"/>
<protein>
    <recommendedName>
        <fullName evidence="2">C-type lectin domain-containing protein</fullName>
    </recommendedName>
</protein>
<dbReference type="SUPFAM" id="SSF56436">
    <property type="entry name" value="C-type lectin-like"/>
    <property type="match status" value="1"/>
</dbReference>
<reference evidence="3" key="1">
    <citation type="submission" date="2025-08" db="UniProtKB">
        <authorList>
            <consortium name="Ensembl"/>
        </authorList>
    </citation>
    <scope>IDENTIFICATION</scope>
</reference>
<keyword evidence="4" id="KW-1185">Reference proteome</keyword>
<dbReference type="Pfam" id="PF00059">
    <property type="entry name" value="Lectin_C"/>
    <property type="match status" value="1"/>
</dbReference>
<dbReference type="InterPro" id="IPR001304">
    <property type="entry name" value="C-type_lectin-like"/>
</dbReference>
<dbReference type="InterPro" id="IPR016186">
    <property type="entry name" value="C-type_lectin-like/link_sf"/>
</dbReference>
<name>A0A8D2QNN2_ZOSLA</name>
<keyword evidence="1" id="KW-0732">Signal</keyword>
<evidence type="ECO:0000313" key="4">
    <source>
        <dbReference type="Proteomes" id="UP000694401"/>
    </source>
</evidence>
<feature type="chain" id="PRO_5034737354" description="C-type lectin domain-containing protein" evidence="1">
    <location>
        <begin position="18"/>
        <end position="222"/>
    </location>
</feature>
<dbReference type="InterPro" id="IPR016187">
    <property type="entry name" value="CTDL_fold"/>
</dbReference>
<dbReference type="Gene3D" id="3.10.100.10">
    <property type="entry name" value="Mannose-Binding Protein A, subunit A"/>
    <property type="match status" value="1"/>
</dbReference>
<dbReference type="Proteomes" id="UP000694401">
    <property type="component" value="Unassembled WGS sequence"/>
</dbReference>
<accession>A0A8D2QNN2</accession>
<evidence type="ECO:0000256" key="1">
    <source>
        <dbReference type="SAM" id="SignalP"/>
    </source>
</evidence>
<evidence type="ECO:0000313" key="3">
    <source>
        <dbReference type="Ensembl" id="ENSZLMP00000005471.1"/>
    </source>
</evidence>